<gene>
    <name evidence="2" type="ORF">DMAD_01139</name>
</gene>
<reference evidence="2 3" key="1">
    <citation type="submission" date="2024-02" db="EMBL/GenBank/DDBJ databases">
        <title>A chromosome-level genome assembly of Drosophila madeirensis, a fruit fly species endemic to Madeira island.</title>
        <authorList>
            <person name="Tomihara K."/>
            <person name="Llopart A."/>
            <person name="Yamamoto D."/>
        </authorList>
    </citation>
    <scope>NUCLEOTIDE SEQUENCE [LARGE SCALE GENOMIC DNA]</scope>
    <source>
        <strain evidence="2 3">RF1</strain>
    </source>
</reference>
<keyword evidence="3" id="KW-1185">Reference proteome</keyword>
<proteinExistence type="predicted"/>
<organism evidence="2 3">
    <name type="scientific">Drosophila madeirensis</name>
    <name type="common">Fruit fly</name>
    <dbReference type="NCBI Taxonomy" id="30013"/>
    <lineage>
        <taxon>Eukaryota</taxon>
        <taxon>Metazoa</taxon>
        <taxon>Ecdysozoa</taxon>
        <taxon>Arthropoda</taxon>
        <taxon>Hexapoda</taxon>
        <taxon>Insecta</taxon>
        <taxon>Pterygota</taxon>
        <taxon>Neoptera</taxon>
        <taxon>Endopterygota</taxon>
        <taxon>Diptera</taxon>
        <taxon>Brachycera</taxon>
        <taxon>Muscomorpha</taxon>
        <taxon>Ephydroidea</taxon>
        <taxon>Drosophilidae</taxon>
        <taxon>Drosophila</taxon>
        <taxon>Sophophora</taxon>
    </lineage>
</organism>
<feature type="compositionally biased region" description="Basic and acidic residues" evidence="1">
    <location>
        <begin position="276"/>
        <end position="285"/>
    </location>
</feature>
<dbReference type="AlphaFoldDB" id="A0AAU9G122"/>
<dbReference type="EMBL" id="AP029266">
    <property type="protein sequence ID" value="BFG01377.1"/>
    <property type="molecule type" value="Genomic_DNA"/>
</dbReference>
<feature type="region of interest" description="Disordered" evidence="1">
    <location>
        <begin position="276"/>
        <end position="313"/>
    </location>
</feature>
<dbReference type="Proteomes" id="UP001500889">
    <property type="component" value="Chromosome A"/>
</dbReference>
<feature type="compositionally biased region" description="Basic and acidic residues" evidence="1">
    <location>
        <begin position="219"/>
        <end position="245"/>
    </location>
</feature>
<protein>
    <submittedName>
        <fullName evidence="2">Uncharacterized protein</fullName>
    </submittedName>
</protein>
<accession>A0AAU9G122</accession>
<sequence>MHRGASKSGFLTARNAWRLGGSRQPIARMIRSSSRVASHGPFYVPESQKRLLGTRQKHQDASKEAQQRETARSRDYRDLVQICLKVSSSGEADTGMGKRCYHMTMTLNHEDKDELAFQKSMQRMKELIAGHQDADGEDQSKWLPILSTEKYVDSPTNEDDSPCASANAAEDAPEESDELEAKQDIEEKEERESEVETAAEPLQQQQPLGHSTLRVAASDGKERPEADNDLRFNSKEKKDTPRGPRDNIGPYDKLVRTDLQKHKEREYVGVYWTGQGERHDSRLDIKEDEDTGYVTGEGVPVRKPKPGPKTPKK</sequence>
<feature type="region of interest" description="Disordered" evidence="1">
    <location>
        <begin position="46"/>
        <end position="73"/>
    </location>
</feature>
<evidence type="ECO:0000313" key="2">
    <source>
        <dbReference type="EMBL" id="BFG01377.1"/>
    </source>
</evidence>
<feature type="compositionally biased region" description="Basic and acidic residues" evidence="1">
    <location>
        <begin position="179"/>
        <end position="191"/>
    </location>
</feature>
<name>A0AAU9G122_DROMD</name>
<feature type="compositionally biased region" description="Basic residues" evidence="1">
    <location>
        <begin position="302"/>
        <end position="313"/>
    </location>
</feature>
<feature type="compositionally biased region" description="Basic and acidic residues" evidence="1">
    <location>
        <begin position="57"/>
        <end position="73"/>
    </location>
</feature>
<feature type="region of interest" description="Disordered" evidence="1">
    <location>
        <begin position="149"/>
        <end position="257"/>
    </location>
</feature>
<evidence type="ECO:0000256" key="1">
    <source>
        <dbReference type="SAM" id="MobiDB-lite"/>
    </source>
</evidence>
<evidence type="ECO:0000313" key="3">
    <source>
        <dbReference type="Proteomes" id="UP001500889"/>
    </source>
</evidence>